<dbReference type="EMBL" id="AYTS01000209">
    <property type="protein sequence ID" value="OOP54797.1"/>
    <property type="molecule type" value="Genomic_DNA"/>
</dbReference>
<organism evidence="2 3">
    <name type="scientific">Candidatus Brocadia carolinensis</name>
    <dbReference type="NCBI Taxonomy" id="1004156"/>
    <lineage>
        <taxon>Bacteria</taxon>
        <taxon>Pseudomonadati</taxon>
        <taxon>Planctomycetota</taxon>
        <taxon>Candidatus Brocadiia</taxon>
        <taxon>Candidatus Brocadiales</taxon>
        <taxon>Candidatus Brocadiaceae</taxon>
        <taxon>Candidatus Brocadia</taxon>
    </lineage>
</organism>
<sequence length="61" mass="7063">MPQPKDLLKERILPLTIMLILLIISFSMIHTTLAAEESNNNNQSEKPAKYSKFFDKKNQMV</sequence>
<dbReference type="STRING" id="1004156.AYP45_18170"/>
<feature type="region of interest" description="Disordered" evidence="1">
    <location>
        <begin position="36"/>
        <end position="61"/>
    </location>
</feature>
<name>A0A1V4ANV7_9BACT</name>
<protein>
    <submittedName>
        <fullName evidence="2">Uncharacterized protein</fullName>
    </submittedName>
</protein>
<feature type="compositionally biased region" description="Basic and acidic residues" evidence="1">
    <location>
        <begin position="46"/>
        <end position="61"/>
    </location>
</feature>
<reference evidence="2 3" key="1">
    <citation type="journal article" date="2017" name="Water Res.">
        <title>Discovery and metagenomic analysis of an anammox bacterial enrichment related to Candidatus "Brocadia caroliniensis" in a full-scale glycerol-fed nitritation-denitritation separate centrate treatment process.</title>
        <authorList>
            <person name="Park H."/>
            <person name="Brotto A.C."/>
            <person name="van Loosdrecht M.C."/>
            <person name="Chandran K."/>
        </authorList>
    </citation>
    <scope>NUCLEOTIDE SEQUENCE [LARGE SCALE GENOMIC DNA]</scope>
    <source>
        <strain evidence="2">26THWARD</strain>
    </source>
</reference>
<evidence type="ECO:0000313" key="3">
    <source>
        <dbReference type="Proteomes" id="UP000189681"/>
    </source>
</evidence>
<proteinExistence type="predicted"/>
<comment type="caution">
    <text evidence="2">The sequence shown here is derived from an EMBL/GenBank/DDBJ whole genome shotgun (WGS) entry which is preliminary data.</text>
</comment>
<evidence type="ECO:0000313" key="2">
    <source>
        <dbReference type="EMBL" id="OOP54797.1"/>
    </source>
</evidence>
<dbReference type="Proteomes" id="UP000189681">
    <property type="component" value="Unassembled WGS sequence"/>
</dbReference>
<gene>
    <name evidence="2" type="ORF">AYP45_18170</name>
</gene>
<evidence type="ECO:0000256" key="1">
    <source>
        <dbReference type="SAM" id="MobiDB-lite"/>
    </source>
</evidence>
<accession>A0A1V4ANV7</accession>
<dbReference type="AlphaFoldDB" id="A0A1V4ANV7"/>